<dbReference type="EMBL" id="WJBD01000015">
    <property type="protein sequence ID" value="MBC3889143.1"/>
    <property type="molecule type" value="Genomic_DNA"/>
</dbReference>
<reference evidence="1" key="1">
    <citation type="submission" date="2019-10" db="EMBL/GenBank/DDBJ databases">
        <authorList>
            <person name="Ross D.E."/>
            <person name="Gulliver D."/>
        </authorList>
    </citation>
    <scope>NUCLEOTIDE SEQUENCE</scope>
    <source>
        <strain evidence="1">DER-2019</strain>
    </source>
</reference>
<evidence type="ECO:0000313" key="2">
    <source>
        <dbReference type="Proteomes" id="UP000616595"/>
    </source>
</evidence>
<sequence>MNDIVKTEREKRRKKRLRKKRQSTIVTITLLVIIASVGVVNAQTQGYQVFYHGESLGYVQTASVFESAVDHIQNSLGESYNNKNILLGDGFKLVPARLDNPMDFDAWVQVLSNKGIELYVKGTVIEFNGQEVGTMTSSDEAQRVIETFQSLYTVDSSKNGFNCIEKTVLLSETKDFATILKSIKALKK</sequence>
<dbReference type="AlphaFoldDB" id="A0A923KXC1"/>
<name>A0A923KXC1_9FIRM</name>
<organism evidence="1 2">
    <name type="scientific">Acetobacterium paludosum</name>
    <dbReference type="NCBI Taxonomy" id="52693"/>
    <lineage>
        <taxon>Bacteria</taxon>
        <taxon>Bacillati</taxon>
        <taxon>Bacillota</taxon>
        <taxon>Clostridia</taxon>
        <taxon>Eubacteriales</taxon>
        <taxon>Eubacteriaceae</taxon>
        <taxon>Acetobacterium</taxon>
    </lineage>
</organism>
<dbReference type="OrthoDB" id="1778073at2"/>
<reference evidence="1" key="2">
    <citation type="submission" date="2020-10" db="EMBL/GenBank/DDBJ databases">
        <title>Comparative genomics of the Acetobacterium genus.</title>
        <authorList>
            <person name="Marshall C."/>
            <person name="May H."/>
            <person name="Norman S."/>
        </authorList>
    </citation>
    <scope>NUCLEOTIDE SEQUENCE</scope>
    <source>
        <strain evidence="1">DER-2019</strain>
    </source>
</reference>
<dbReference type="RefSeq" id="WP_148567603.1">
    <property type="nucleotide sequence ID" value="NZ_RXYA01000011.1"/>
</dbReference>
<accession>A0A923KXC1</accession>
<proteinExistence type="predicted"/>
<keyword evidence="2" id="KW-1185">Reference proteome</keyword>
<gene>
    <name evidence="1" type="ORF">GH810_12535</name>
</gene>
<dbReference type="Proteomes" id="UP000616595">
    <property type="component" value="Unassembled WGS sequence"/>
</dbReference>
<evidence type="ECO:0000313" key="1">
    <source>
        <dbReference type="EMBL" id="MBC3889143.1"/>
    </source>
</evidence>
<protein>
    <submittedName>
        <fullName evidence="1">Uncharacterized protein</fullName>
    </submittedName>
</protein>
<comment type="caution">
    <text evidence="1">The sequence shown here is derived from an EMBL/GenBank/DDBJ whole genome shotgun (WGS) entry which is preliminary data.</text>
</comment>